<keyword evidence="5" id="KW-1185">Reference proteome</keyword>
<keyword evidence="1" id="KW-1188">Viral release from host cell</keyword>
<gene>
    <name evidence="4" type="ORF">RM572_22000</name>
</gene>
<dbReference type="RefSeq" id="WP_311675128.1">
    <property type="nucleotide sequence ID" value="NZ_JAVREQ010000022.1"/>
</dbReference>
<sequence>MARAGAVWVDVLPNMSRFSRELDRQISEPIVTASREAGEEGGEAAARGMSDSLKTGAAAVGVAAGAALTAGLMEGLEAEKATSRLQAQLGLSGKDAQRAGKAAGNLYTSAVTESVEDGAAAVRAIMSAGIAPAGATTRQLESIATKVADVSGLFETDLGQTANAVGQILKTGLAKDATEAFDVITRGLQIMGPRADDLMDTFNEYSTIFRSVGLDAKTAVGLMTQGMKAGARDTDVVADAIKEFTIEAVAGGERVRGGFKSIGLDADTMVKTFAKGGPAAGKALDTVLDRLRAMPPGAERNAAAIELFGTKAEDMGDALFALDPSKAENALGRVGGAARKAGDDLRDNTAVQFEQFKRDAMQGLATVVMQDVVPAARAVAPVFATALAPVRELWQWLSADPGRMRAAATAVMAIVGAVIAFKVAAAAVSGARALWGGMQAAGTAARTAAGHVRFAAFAVRYYTVVGAQAAKQAVITGARWVASAARSGAAWAGARARAVGSFLATSRAAVVNAARTAATWTATALRAGMGWAAARARAVGSFVATAASATGNAARTAGAWVAAQARTMAATVRSTVALAAQRTAMVAGTVATKAAAAGQWLLNAAMRANPIGIVITALVALGALFVVLWKRSTTFRNIVQGAMRGVMVAVRAVGAAGLWLWRNALQPAFRGVANVATWLWRNVISRYFAMIRAIFRGVGAVASWLYRNAIKPAFNGVASVVRWLYDKTIKPVLDKGRSAVRLFGAAFRHAKEVIGEQWSKLKSIARKPIQFIVDTVYNNGIRGVWNKVAGAFGAKKLPRFEFASGGIMPGYTPGRDVHHFASPSGGRLSLSGGESIMRPEFTRAVGARFVNGMNQLATSRGARGVRQALSPLLGGNPRTSVESAYAAGGVVPHQRFADGGIFGWIGDKLGGAGSAVWSAVKATTSWLKDGIAASARAGVNTVVRPLLANFPGMDTGFGKMLRRIPDRMISALFGYSKEADKRGGAAIGGPAVARALRWARTQHGKPYQWGGNGNPSWDCSGFVSAIESVIRGQRPHRRWSTHAFAGGAPPGWQRGVKAPFTVGITHAGVGHTAGTLSGTNVESRGGDGVLVGPRARGTNSGMFSSWYGFTGKGYARGGRPRPGWSMFGEQGPELARVGSSTRIFDHRESMRLVGEEVGAAVVAGMATVAPVVARSYAHAAAPAHGASSPGGQDGALRRGDTVVLRIGEREFVALVDERVDDGMDKARRRKRAGVK</sequence>
<name>A0ABU2NWR8_9ACTN</name>
<feature type="transmembrane region" description="Helical" evidence="2">
    <location>
        <begin position="611"/>
        <end position="629"/>
    </location>
</feature>
<dbReference type="InterPro" id="IPR038765">
    <property type="entry name" value="Papain-like_cys_pep_sf"/>
</dbReference>
<evidence type="ECO:0000256" key="2">
    <source>
        <dbReference type="SAM" id="Phobius"/>
    </source>
</evidence>
<feature type="transmembrane region" description="Helical" evidence="2">
    <location>
        <begin position="641"/>
        <end position="661"/>
    </location>
</feature>
<proteinExistence type="predicted"/>
<reference evidence="5" key="1">
    <citation type="submission" date="2023-07" db="EMBL/GenBank/DDBJ databases">
        <title>30 novel species of actinomycetes from the DSMZ collection.</title>
        <authorList>
            <person name="Nouioui I."/>
        </authorList>
    </citation>
    <scope>NUCLEOTIDE SEQUENCE [LARGE SCALE GENOMIC DNA]</scope>
    <source>
        <strain evidence="5">DSM 42041</strain>
    </source>
</reference>
<dbReference type="PANTHER" id="PTHR37813">
    <property type="entry name" value="FELS-2 PROPHAGE PROTEIN"/>
    <property type="match status" value="1"/>
</dbReference>
<dbReference type="Pfam" id="PF10145">
    <property type="entry name" value="PhageMin_Tail"/>
    <property type="match status" value="1"/>
</dbReference>
<evidence type="ECO:0000313" key="4">
    <source>
        <dbReference type="EMBL" id="MDT0381436.1"/>
    </source>
</evidence>
<dbReference type="Proteomes" id="UP001183414">
    <property type="component" value="Unassembled WGS sequence"/>
</dbReference>
<feature type="domain" description="Phage tail tape measure protein" evidence="3">
    <location>
        <begin position="120"/>
        <end position="309"/>
    </location>
</feature>
<accession>A0ABU2NWR8</accession>
<organism evidence="4 5">
    <name type="scientific">Streptomyces hazeniae</name>
    <dbReference type="NCBI Taxonomy" id="3075538"/>
    <lineage>
        <taxon>Bacteria</taxon>
        <taxon>Bacillati</taxon>
        <taxon>Actinomycetota</taxon>
        <taxon>Actinomycetes</taxon>
        <taxon>Kitasatosporales</taxon>
        <taxon>Streptomycetaceae</taxon>
        <taxon>Streptomyces</taxon>
    </lineage>
</organism>
<evidence type="ECO:0000256" key="1">
    <source>
        <dbReference type="ARBA" id="ARBA00022612"/>
    </source>
</evidence>
<dbReference type="SUPFAM" id="SSF54001">
    <property type="entry name" value="Cysteine proteinases"/>
    <property type="match status" value="1"/>
</dbReference>
<evidence type="ECO:0000313" key="5">
    <source>
        <dbReference type="Proteomes" id="UP001183414"/>
    </source>
</evidence>
<dbReference type="InterPro" id="IPR010090">
    <property type="entry name" value="Phage_tape_meas"/>
</dbReference>
<dbReference type="EMBL" id="JAVREQ010000022">
    <property type="protein sequence ID" value="MDT0381436.1"/>
    <property type="molecule type" value="Genomic_DNA"/>
</dbReference>
<evidence type="ECO:0000259" key="3">
    <source>
        <dbReference type="Pfam" id="PF10145"/>
    </source>
</evidence>
<dbReference type="PANTHER" id="PTHR37813:SF1">
    <property type="entry name" value="FELS-2 PROPHAGE PROTEIN"/>
    <property type="match status" value="1"/>
</dbReference>
<comment type="caution">
    <text evidence="4">The sequence shown here is derived from an EMBL/GenBank/DDBJ whole genome shotgun (WGS) entry which is preliminary data.</text>
</comment>
<keyword evidence="2" id="KW-0812">Transmembrane</keyword>
<protein>
    <submittedName>
        <fullName evidence="4">Phage tail tape measure protein</fullName>
    </submittedName>
</protein>
<keyword evidence="2" id="KW-0472">Membrane</keyword>
<keyword evidence="2" id="KW-1133">Transmembrane helix</keyword>
<dbReference type="Gene3D" id="3.90.1720.10">
    <property type="entry name" value="endopeptidase domain like (from Nostoc punctiforme)"/>
    <property type="match status" value="1"/>
</dbReference>